<dbReference type="Proteomes" id="UP000799324">
    <property type="component" value="Unassembled WGS sequence"/>
</dbReference>
<evidence type="ECO:0000313" key="3">
    <source>
        <dbReference type="Proteomes" id="UP000799324"/>
    </source>
</evidence>
<evidence type="ECO:0008006" key="4">
    <source>
        <dbReference type="Google" id="ProtNLM"/>
    </source>
</evidence>
<feature type="region of interest" description="Disordered" evidence="1">
    <location>
        <begin position="137"/>
        <end position="156"/>
    </location>
</feature>
<dbReference type="OrthoDB" id="5413281at2759"/>
<dbReference type="AlphaFoldDB" id="A0A6A6TM17"/>
<dbReference type="EMBL" id="MU004297">
    <property type="protein sequence ID" value="KAF2660880.1"/>
    <property type="molecule type" value="Genomic_DNA"/>
</dbReference>
<protein>
    <recommendedName>
        <fullName evidence="4">SWIM-type domain-containing protein</fullName>
    </recommendedName>
</protein>
<feature type="region of interest" description="Disordered" evidence="1">
    <location>
        <begin position="109"/>
        <end position="128"/>
    </location>
</feature>
<accession>A0A6A6TM17</accession>
<gene>
    <name evidence="2" type="ORF">K491DRAFT_701425</name>
</gene>
<name>A0A6A6TM17_9PLEO</name>
<keyword evidence="3" id="KW-1185">Reference proteome</keyword>
<evidence type="ECO:0000256" key="1">
    <source>
        <dbReference type="SAM" id="MobiDB-lite"/>
    </source>
</evidence>
<reference evidence="2" key="1">
    <citation type="journal article" date="2020" name="Stud. Mycol.">
        <title>101 Dothideomycetes genomes: a test case for predicting lifestyles and emergence of pathogens.</title>
        <authorList>
            <person name="Haridas S."/>
            <person name="Albert R."/>
            <person name="Binder M."/>
            <person name="Bloem J."/>
            <person name="Labutti K."/>
            <person name="Salamov A."/>
            <person name="Andreopoulos B."/>
            <person name="Baker S."/>
            <person name="Barry K."/>
            <person name="Bills G."/>
            <person name="Bluhm B."/>
            <person name="Cannon C."/>
            <person name="Castanera R."/>
            <person name="Culley D."/>
            <person name="Daum C."/>
            <person name="Ezra D."/>
            <person name="Gonzalez J."/>
            <person name="Henrissat B."/>
            <person name="Kuo A."/>
            <person name="Liang C."/>
            <person name="Lipzen A."/>
            <person name="Lutzoni F."/>
            <person name="Magnuson J."/>
            <person name="Mondo S."/>
            <person name="Nolan M."/>
            <person name="Ohm R."/>
            <person name="Pangilinan J."/>
            <person name="Park H.-J."/>
            <person name="Ramirez L."/>
            <person name="Alfaro M."/>
            <person name="Sun H."/>
            <person name="Tritt A."/>
            <person name="Yoshinaga Y."/>
            <person name="Zwiers L.-H."/>
            <person name="Turgeon B."/>
            <person name="Goodwin S."/>
            <person name="Spatafora J."/>
            <person name="Crous P."/>
            <person name="Grigoriev I."/>
        </authorList>
    </citation>
    <scope>NUCLEOTIDE SEQUENCE</scope>
    <source>
        <strain evidence="2">CBS 122681</strain>
    </source>
</reference>
<evidence type="ECO:0000313" key="2">
    <source>
        <dbReference type="EMBL" id="KAF2660880.1"/>
    </source>
</evidence>
<organism evidence="2 3">
    <name type="scientific">Lophiostoma macrostomum CBS 122681</name>
    <dbReference type="NCBI Taxonomy" id="1314788"/>
    <lineage>
        <taxon>Eukaryota</taxon>
        <taxon>Fungi</taxon>
        <taxon>Dikarya</taxon>
        <taxon>Ascomycota</taxon>
        <taxon>Pezizomycotina</taxon>
        <taxon>Dothideomycetes</taxon>
        <taxon>Pleosporomycetidae</taxon>
        <taxon>Pleosporales</taxon>
        <taxon>Lophiostomataceae</taxon>
        <taxon>Lophiostoma</taxon>
    </lineage>
</organism>
<sequence>MAAPSTDLPSSRAFVTQLLNSLHALPPPSVGTTNNAASNHLISAPEAVKKQLLTLHVLFPNEFLPALDLLDRHLVTRFRIRRNPDLEEEPHRPRNSSGASHGIELEAAASRESGNGATTETSKDAAHLPQIRDAAETGTGAPQRIQNHSGDAHAKEEADTVYYVRSAQQRSSRYGSSIDSSASYEVRLRAWNCSCPAFAFSAFPSTHPEPRALEVAFDDALRGIVDAVGGDMQGEREEAWSFGGAGLGTGMPPVCKHLLACVLVERCPIFSGFVEGRDVSVEEAAGWAAGWGD</sequence>
<proteinExistence type="predicted"/>